<dbReference type="SMART" id="SM00302">
    <property type="entry name" value="GED"/>
    <property type="match status" value="1"/>
</dbReference>
<dbReference type="PROSITE" id="PS00410">
    <property type="entry name" value="G_DYNAMIN_1"/>
    <property type="match status" value="1"/>
</dbReference>
<dbReference type="CDD" id="cd11281">
    <property type="entry name" value="ADF_drebrin_like"/>
    <property type="match status" value="1"/>
</dbReference>
<dbReference type="InterPro" id="IPR036028">
    <property type="entry name" value="SH3-like_dom_sf"/>
</dbReference>
<dbReference type="GO" id="GO:0003779">
    <property type="term" value="F:actin binding"/>
    <property type="evidence" value="ECO:0007669"/>
    <property type="project" value="InterPro"/>
</dbReference>
<evidence type="ECO:0000256" key="12">
    <source>
        <dbReference type="PROSITE-ProRule" id="PRU00192"/>
    </source>
</evidence>
<dbReference type="SUPFAM" id="SSF52540">
    <property type="entry name" value="P-loop containing nucleoside triphosphate hydrolases"/>
    <property type="match status" value="1"/>
</dbReference>
<feature type="compositionally biased region" description="Polar residues" evidence="14">
    <location>
        <begin position="380"/>
        <end position="393"/>
    </location>
</feature>
<evidence type="ECO:0000256" key="11">
    <source>
        <dbReference type="ARBA" id="ARBA00048040"/>
    </source>
</evidence>
<dbReference type="InterPro" id="IPR002108">
    <property type="entry name" value="ADF-H"/>
</dbReference>
<evidence type="ECO:0000256" key="9">
    <source>
        <dbReference type="ARBA" id="ARBA00023134"/>
    </source>
</evidence>
<dbReference type="InterPro" id="IPR020850">
    <property type="entry name" value="GED_dom"/>
</dbReference>
<dbReference type="CDD" id="cd08771">
    <property type="entry name" value="DLP_1"/>
    <property type="match status" value="1"/>
</dbReference>
<dbReference type="PROSITE" id="PS51718">
    <property type="entry name" value="G_DYNAMIN_2"/>
    <property type="match status" value="1"/>
</dbReference>
<dbReference type="GO" id="GO:0008017">
    <property type="term" value="F:microtubule binding"/>
    <property type="evidence" value="ECO:0007669"/>
    <property type="project" value="TreeGrafter"/>
</dbReference>
<keyword evidence="3 12" id="KW-0728">SH3 domain</keyword>
<evidence type="ECO:0000256" key="5">
    <source>
        <dbReference type="ARBA" id="ARBA00022741"/>
    </source>
</evidence>
<proteinExistence type="inferred from homology"/>
<feature type="compositionally biased region" description="Basic and acidic residues" evidence="14">
    <location>
        <begin position="247"/>
        <end position="265"/>
    </location>
</feature>
<dbReference type="STRING" id="105351.A0A401KXK9"/>
<dbReference type="PANTHER" id="PTHR11566:SF235">
    <property type="entry name" value="DYNAMIN-RELATED PROTEIN DNM1"/>
    <property type="match status" value="1"/>
</dbReference>
<dbReference type="InterPro" id="IPR001452">
    <property type="entry name" value="SH3_domain"/>
</dbReference>
<dbReference type="GO" id="GO:0006897">
    <property type="term" value="P:endocytosis"/>
    <property type="evidence" value="ECO:0007669"/>
    <property type="project" value="TreeGrafter"/>
</dbReference>
<dbReference type="InterPro" id="IPR003130">
    <property type="entry name" value="GED"/>
</dbReference>
<dbReference type="FunFam" id="3.40.20.10:FF:000045">
    <property type="entry name" value="Actin binding protein, putative"/>
    <property type="match status" value="1"/>
</dbReference>
<feature type="compositionally biased region" description="Low complexity" evidence="14">
    <location>
        <begin position="1448"/>
        <end position="1459"/>
    </location>
</feature>
<dbReference type="PROSITE" id="PS51388">
    <property type="entry name" value="GED"/>
    <property type="match status" value="1"/>
</dbReference>
<dbReference type="SUPFAM" id="SSF55753">
    <property type="entry name" value="Actin depolymerizing proteins"/>
    <property type="match status" value="1"/>
</dbReference>
<feature type="compositionally biased region" description="Polar residues" evidence="14">
    <location>
        <begin position="1381"/>
        <end position="1398"/>
    </location>
</feature>
<feature type="region of interest" description="Disordered" evidence="14">
    <location>
        <begin position="247"/>
        <end position="270"/>
    </location>
</feature>
<comment type="caution">
    <text evidence="19">The sequence shown here is derived from an EMBL/GenBank/DDBJ whole genome shotgun (WGS) entry which is preliminary data.</text>
</comment>
<dbReference type="GO" id="GO:0000266">
    <property type="term" value="P:mitochondrial fission"/>
    <property type="evidence" value="ECO:0007669"/>
    <property type="project" value="TreeGrafter"/>
</dbReference>
<feature type="region of interest" description="Disordered" evidence="14">
    <location>
        <begin position="1448"/>
        <end position="1468"/>
    </location>
</feature>
<feature type="domain" description="GED" evidence="17">
    <location>
        <begin position="1519"/>
        <end position="1610"/>
    </location>
</feature>
<organism evidence="19 20">
    <name type="scientific">Aspergillus awamori</name>
    <name type="common">Black koji mold</name>
    <dbReference type="NCBI Taxonomy" id="105351"/>
    <lineage>
        <taxon>Eukaryota</taxon>
        <taxon>Fungi</taxon>
        <taxon>Dikarya</taxon>
        <taxon>Ascomycota</taxon>
        <taxon>Pezizomycotina</taxon>
        <taxon>Eurotiomycetes</taxon>
        <taxon>Eurotiomycetidae</taxon>
        <taxon>Eurotiales</taxon>
        <taxon>Aspergillaceae</taxon>
        <taxon>Aspergillus</taxon>
    </lineage>
</organism>
<evidence type="ECO:0000256" key="1">
    <source>
        <dbReference type="ARBA" id="ARBA00004450"/>
    </source>
</evidence>
<evidence type="ECO:0000256" key="7">
    <source>
        <dbReference type="ARBA" id="ARBA00022801"/>
    </source>
</evidence>
<dbReference type="Gene3D" id="3.40.50.300">
    <property type="entry name" value="P-loop containing nucleotide triphosphate hydrolases"/>
    <property type="match status" value="1"/>
</dbReference>
<dbReference type="InterPro" id="IPR022812">
    <property type="entry name" value="Dynamin"/>
</dbReference>
<feature type="compositionally biased region" description="Basic and acidic residues" evidence="14">
    <location>
        <begin position="1336"/>
        <end position="1349"/>
    </location>
</feature>
<keyword evidence="7" id="KW-0378">Hydrolase</keyword>
<dbReference type="PROSITE" id="PS51263">
    <property type="entry name" value="ADF_H"/>
    <property type="match status" value="1"/>
</dbReference>
<dbReference type="PROSITE" id="PS50002">
    <property type="entry name" value="SH3"/>
    <property type="match status" value="1"/>
</dbReference>
<dbReference type="PRINTS" id="PR00195">
    <property type="entry name" value="DYNAMIN"/>
</dbReference>
<keyword evidence="10" id="KW-0472">Membrane</keyword>
<feature type="region of interest" description="Disordered" evidence="14">
    <location>
        <begin position="319"/>
        <end position="352"/>
    </location>
</feature>
<evidence type="ECO:0000256" key="2">
    <source>
        <dbReference type="ARBA" id="ARBA00011980"/>
    </source>
</evidence>
<keyword evidence="20" id="KW-1185">Reference proteome</keyword>
<evidence type="ECO:0000259" key="16">
    <source>
        <dbReference type="PROSITE" id="PS51263"/>
    </source>
</evidence>
<dbReference type="FunFam" id="2.30.30.40:FF:000273">
    <property type="entry name" value="Actin binding protein"/>
    <property type="match status" value="1"/>
</dbReference>
<feature type="region of interest" description="Disordered" evidence="14">
    <location>
        <begin position="162"/>
        <end position="181"/>
    </location>
</feature>
<evidence type="ECO:0000256" key="13">
    <source>
        <dbReference type="RuleBase" id="RU003932"/>
    </source>
</evidence>
<dbReference type="GO" id="GO:0003924">
    <property type="term" value="F:GTPase activity"/>
    <property type="evidence" value="ECO:0007669"/>
    <property type="project" value="InterPro"/>
</dbReference>
<feature type="domain" description="Dynamin-type G" evidence="18">
    <location>
        <begin position="831"/>
        <end position="1121"/>
    </location>
</feature>
<dbReference type="Pfam" id="PF00018">
    <property type="entry name" value="SH3_1"/>
    <property type="match status" value="1"/>
</dbReference>
<dbReference type="Gene3D" id="1.20.120.1240">
    <property type="entry name" value="Dynamin, middle domain"/>
    <property type="match status" value="2"/>
</dbReference>
<dbReference type="InterPro" id="IPR029006">
    <property type="entry name" value="ADF-H/Gelsolin-like_dom_sf"/>
</dbReference>
<feature type="region of interest" description="Disordered" evidence="14">
    <location>
        <begin position="1333"/>
        <end position="1413"/>
    </location>
</feature>
<dbReference type="Proteomes" id="UP000286921">
    <property type="component" value="Unassembled WGS sequence"/>
</dbReference>
<dbReference type="Gene3D" id="2.30.30.40">
    <property type="entry name" value="SH3 Domains"/>
    <property type="match status" value="2"/>
</dbReference>
<dbReference type="SMART" id="SM00053">
    <property type="entry name" value="DYNc"/>
    <property type="match status" value="1"/>
</dbReference>
<dbReference type="InterPro" id="IPR045063">
    <property type="entry name" value="Dynamin_N"/>
</dbReference>
<dbReference type="CDD" id="cd11962">
    <property type="entry name" value="SH3_Abp1_fungi_C1"/>
    <property type="match status" value="1"/>
</dbReference>
<dbReference type="Pfam" id="PF01031">
    <property type="entry name" value="Dynamin_M"/>
    <property type="match status" value="1"/>
</dbReference>
<keyword evidence="9 13" id="KW-0342">GTP-binding</keyword>
<dbReference type="InterPro" id="IPR019762">
    <property type="entry name" value="Dynamin_GTPase_CS"/>
</dbReference>
<dbReference type="Pfam" id="PF00350">
    <property type="entry name" value="Dynamin_N"/>
    <property type="match status" value="1"/>
</dbReference>
<dbReference type="InterPro" id="IPR030381">
    <property type="entry name" value="G_DYNAMIN_dom"/>
</dbReference>
<dbReference type="SMART" id="SM00326">
    <property type="entry name" value="SH3"/>
    <property type="match status" value="2"/>
</dbReference>
<protein>
    <recommendedName>
        <fullName evidence="2">dynamin GTPase</fullName>
        <ecNumber evidence="2">3.6.5.5</ecNumber>
    </recommendedName>
</protein>
<evidence type="ECO:0000256" key="10">
    <source>
        <dbReference type="ARBA" id="ARBA00023136"/>
    </source>
</evidence>
<feature type="compositionally biased region" description="Polar residues" evidence="14">
    <location>
        <begin position="443"/>
        <end position="461"/>
    </location>
</feature>
<dbReference type="SMART" id="SM00102">
    <property type="entry name" value="ADF"/>
    <property type="match status" value="1"/>
</dbReference>
<evidence type="ECO:0000256" key="6">
    <source>
        <dbReference type="ARBA" id="ARBA00022787"/>
    </source>
</evidence>
<feature type="compositionally biased region" description="Pro residues" evidence="14">
    <location>
        <begin position="546"/>
        <end position="559"/>
    </location>
</feature>
<dbReference type="GO" id="GO:0005874">
    <property type="term" value="C:microtubule"/>
    <property type="evidence" value="ECO:0007669"/>
    <property type="project" value="TreeGrafter"/>
</dbReference>
<keyword evidence="8" id="KW-0496">Mitochondrion</keyword>
<evidence type="ECO:0000256" key="3">
    <source>
        <dbReference type="ARBA" id="ARBA00022443"/>
    </source>
</evidence>
<feature type="domain" description="SH3" evidence="15">
    <location>
        <begin position="627"/>
        <end position="687"/>
    </location>
</feature>
<dbReference type="Gene3D" id="3.40.20.10">
    <property type="entry name" value="Severin"/>
    <property type="match status" value="1"/>
</dbReference>
<accession>A0A401KXK9</accession>
<evidence type="ECO:0000256" key="8">
    <source>
        <dbReference type="ARBA" id="ARBA00023128"/>
    </source>
</evidence>
<feature type="compositionally biased region" description="Basic and acidic residues" evidence="14">
    <location>
        <begin position="408"/>
        <end position="417"/>
    </location>
</feature>
<evidence type="ECO:0000259" key="18">
    <source>
        <dbReference type="PROSITE" id="PS51718"/>
    </source>
</evidence>
<evidence type="ECO:0000313" key="20">
    <source>
        <dbReference type="Proteomes" id="UP000286921"/>
    </source>
</evidence>
<name>A0A401KXK9_ASPAW</name>
<dbReference type="GO" id="GO:0005525">
    <property type="term" value="F:GTP binding"/>
    <property type="evidence" value="ECO:0007669"/>
    <property type="project" value="UniProtKB-KW"/>
</dbReference>
<evidence type="ECO:0000259" key="17">
    <source>
        <dbReference type="PROSITE" id="PS51388"/>
    </source>
</evidence>
<comment type="subcellular location">
    <subcellularLocation>
        <location evidence="1">Mitochondrion outer membrane</location>
        <topology evidence="1">Peripheral membrane protein</topology>
    </subcellularLocation>
</comment>
<dbReference type="GO" id="GO:0042802">
    <property type="term" value="F:identical protein binding"/>
    <property type="evidence" value="ECO:0007669"/>
    <property type="project" value="UniProtKB-ARBA"/>
</dbReference>
<feature type="domain" description="ADF-H" evidence="16">
    <location>
        <begin position="5"/>
        <end position="155"/>
    </location>
</feature>
<dbReference type="FunFam" id="1.20.120.1240:FF:000002">
    <property type="entry name" value="Dynamin-1-like protein isoform 1"/>
    <property type="match status" value="1"/>
</dbReference>
<dbReference type="InterPro" id="IPR001401">
    <property type="entry name" value="Dynamin_GTPase"/>
</dbReference>
<dbReference type="GO" id="GO:0005777">
    <property type="term" value="C:peroxisome"/>
    <property type="evidence" value="ECO:0007669"/>
    <property type="project" value="UniProtKB-ARBA"/>
</dbReference>
<dbReference type="SUPFAM" id="SSF50044">
    <property type="entry name" value="SH3-domain"/>
    <property type="match status" value="2"/>
</dbReference>
<dbReference type="Pfam" id="PF02212">
    <property type="entry name" value="GED"/>
    <property type="match status" value="1"/>
</dbReference>
<dbReference type="EC" id="3.6.5.5" evidence="2"/>
<dbReference type="PANTHER" id="PTHR11566">
    <property type="entry name" value="DYNAMIN"/>
    <property type="match status" value="1"/>
</dbReference>
<dbReference type="GO" id="GO:0005741">
    <property type="term" value="C:mitochondrial outer membrane"/>
    <property type="evidence" value="ECO:0007669"/>
    <property type="project" value="UniProtKB-SubCell"/>
</dbReference>
<evidence type="ECO:0000259" key="15">
    <source>
        <dbReference type="PROSITE" id="PS50002"/>
    </source>
</evidence>
<dbReference type="EMBL" id="BDHI01000015">
    <property type="protein sequence ID" value="GCB24046.1"/>
    <property type="molecule type" value="Genomic_DNA"/>
</dbReference>
<evidence type="ECO:0000313" key="19">
    <source>
        <dbReference type="EMBL" id="GCB24046.1"/>
    </source>
</evidence>
<dbReference type="InterPro" id="IPR000375">
    <property type="entry name" value="Dynamin_stalk"/>
</dbReference>
<sequence length="1613" mass="175787">MATLNLSANGPSISKSYQNVVNSSLAGSDTSSPTYGQWAIFSVSTPLVNAFQKESSNKESVLKVQDTGAGELADLIDEFSEGKIQFAYVKVVDPNSGLPKNVLIAWCGEGVPERTKGYFTSHLSAVSKFLHGYHVQITARSEGDLTAEGIIQKVGDASGAKYTPGTAQQPSLTPKPPVSTKPVFTPSRTTGIDLGAEVSGPQRLVRSHDDNDGWGPDAPPITRTELEKVQPAYKPTKVDIQKLRSESKDATNVGDGHRPDDRGDIVKGGYQPVGKVDIAAIRKQAREAGNISDDKPEPVRGAYEPVGKVDIAAIRSKVQKPTVSVADNERGPHELADHAAPPSSSERLRSLPKPKVANKFGINSTFVGTKPPLPVVPSTKPGSSTAQIGSASRTFADEGGKTPAQLWAERKAKERGQDAVSVPPPSDGATSINQESGKGEWKSSYSGKTWAPVQTTNTGKSLDNDVPQPYQASDSTPTELAQTDAQALQPSVSAIRDQFSQGPSPDSPLVRDSAMNSSHSIPLPGLQVDSQDSETPQESVTHQELPTPPQQPRSPTPPSPERETSPIRVALPVGKGLTDVHDEQHSPPVIPIGSLQEAVPKDDELEEDVHDIGRATAQATVGDEVQENGIKALVQYDYEKAEDNEIELKEGEYVTNIEMVDQDWWLGSNAQGDRGLFPSNYVEVVADDEQTRAASERGEDTVETVSSVPVAKVTESPAPAPAPAPINESTATALYDYEAAEDNELSFPEGAEITNILTIWAIAYALQEFPDDDWWFVHSLPASLYNSLCATAQYGTLDELTIKTSTALSEDLLVTVNKLQDLVFNTIGNDSLDLPQIVVVGSQSSGKSSVLENIVGRDFLPRGSGIVTRRPLILQLINIPSERHDKPESDEVHIPHTAASVAGQYEWAEFHHLPGRKFDDFALVKQEIEAETARIAGSNKGINRQPINLKIFSPHVLNLTMVDLPGLTKVPIGDQPSDIEKQTRALILEYIAKPNSIILAVSPANVDLVNSEALKLARQVDAMGRRTIGVLTKLDLMDHGTNAMDILSGRVYPLKLGFIGVVNRSQQDIQSGKSLSDALHAEVDFFRHHPAYRNMANRCGTQFLAKTLNTTLMSHIRDRLPDIKARLNTLMGQTQQELASYGNKQFSGKEHRGSLILQLMTRFASSFISSIDGTSSEISTKELCGGARIYYIFNSVFGNSLETIDPTHNLTVTDIRTAIRNSTGPRPSLFVPELAFDLLVKPQIKMLEAPSQRCVELVYEELIKICHTCGSQELLRFPRLQAKLIEVVSDLLRERLGPCSAYVESLISIQRAYINTNHPNFLGAAAAMSSVMQNRQEQERRAALADDRKKREKRRLKELGAVNGNPPASPEDEDEQHTDSKTQNIPIRSQPTRNTRSMSPHFGKGQEGGVTATLNGAHANSHQTAFGTTNTTRDSFLNYFFGKDGAQPASSLPQLSSQSRPYTNVNEASISHNTRRTDMRAPIMSADEYPPPMEYTGDVGAAPKEDPEAVLSDRELLETELISRLISSYFNIVRETIADQVPKAIMHLLVNHSKDVVQNRLVSELYKEDLFAELLYEDDGIKAEREKCERLLDTYKEAAKIVGEVLHGPAAGF</sequence>
<gene>
    <name evidence="19" type="ORF">AAWM_06931</name>
</gene>
<dbReference type="GO" id="GO:0030001">
    <property type="term" value="P:metal ion transport"/>
    <property type="evidence" value="ECO:0007669"/>
    <property type="project" value="UniProtKB-ARBA"/>
</dbReference>
<feature type="compositionally biased region" description="Basic and acidic residues" evidence="14">
    <location>
        <begin position="327"/>
        <end position="337"/>
    </location>
</feature>
<keyword evidence="6" id="KW-1000">Mitochondrion outer membrane</keyword>
<feature type="compositionally biased region" description="Polar residues" evidence="14">
    <location>
        <begin position="528"/>
        <end position="544"/>
    </location>
</feature>
<feature type="compositionally biased region" description="Polar residues" evidence="14">
    <location>
        <begin position="470"/>
        <end position="504"/>
    </location>
</feature>
<keyword evidence="5 13" id="KW-0547">Nucleotide-binding</keyword>
<dbReference type="FunFam" id="3.40.50.300:FF:000383">
    <property type="entry name" value="Dynamin-like gtpase dnm1"/>
    <property type="match status" value="1"/>
</dbReference>
<dbReference type="Pfam" id="PF00241">
    <property type="entry name" value="Cofilin_ADF"/>
    <property type="match status" value="1"/>
</dbReference>
<comment type="similarity">
    <text evidence="13">Belongs to the TRAFAC class dynamin-like GTPase superfamily. Dynamin/Fzo/YdjA family.</text>
</comment>
<feature type="region of interest" description="Disordered" evidence="14">
    <location>
        <begin position="692"/>
        <end position="726"/>
    </location>
</feature>
<comment type="catalytic activity">
    <reaction evidence="11">
        <text>GTP + H2O = GDP + phosphate + H(+)</text>
        <dbReference type="Rhea" id="RHEA:19669"/>
        <dbReference type="ChEBI" id="CHEBI:15377"/>
        <dbReference type="ChEBI" id="CHEBI:15378"/>
        <dbReference type="ChEBI" id="CHEBI:37565"/>
        <dbReference type="ChEBI" id="CHEBI:43474"/>
        <dbReference type="ChEBI" id="CHEBI:58189"/>
        <dbReference type="EC" id="3.6.5.5"/>
    </reaction>
</comment>
<dbReference type="InterPro" id="IPR035719">
    <property type="entry name" value="Abp1_fungi_SH3_C1"/>
</dbReference>
<dbReference type="GO" id="GO:0048312">
    <property type="term" value="P:intracellular distribution of mitochondria"/>
    <property type="evidence" value="ECO:0007669"/>
    <property type="project" value="TreeGrafter"/>
</dbReference>
<keyword evidence="4" id="KW-0597">Phosphoprotein</keyword>
<reference evidence="19 20" key="1">
    <citation type="submission" date="2016-09" db="EMBL/GenBank/DDBJ databases">
        <title>Aspergillus awamori IFM 58123T.</title>
        <authorList>
            <person name="Kusuya Y."/>
            <person name="Shimizu M."/>
            <person name="Takahashi H."/>
            <person name="Yaguchi T."/>
        </authorList>
    </citation>
    <scope>NUCLEOTIDE SEQUENCE [LARGE SCALE GENOMIC DNA]</scope>
    <source>
        <strain evidence="19 20">IFM 58123</strain>
    </source>
</reference>
<dbReference type="Pfam" id="PF14604">
    <property type="entry name" value="SH3_9"/>
    <property type="match status" value="1"/>
</dbReference>
<dbReference type="GO" id="GO:0005829">
    <property type="term" value="C:cytosol"/>
    <property type="evidence" value="ECO:0007669"/>
    <property type="project" value="UniProtKB-ARBA"/>
</dbReference>
<evidence type="ECO:0000256" key="14">
    <source>
        <dbReference type="SAM" id="MobiDB-lite"/>
    </source>
</evidence>
<evidence type="ECO:0000256" key="4">
    <source>
        <dbReference type="ARBA" id="ARBA00022553"/>
    </source>
</evidence>
<dbReference type="InterPro" id="IPR027417">
    <property type="entry name" value="P-loop_NTPase"/>
</dbReference>
<feature type="region of interest" description="Disordered" evidence="14">
    <location>
        <begin position="366"/>
        <end position="570"/>
    </location>
</feature>
<dbReference type="GO" id="GO:0016559">
    <property type="term" value="P:peroxisome fission"/>
    <property type="evidence" value="ECO:0007669"/>
    <property type="project" value="TreeGrafter"/>
</dbReference>